<gene>
    <name evidence="1" type="ORF">BV22DRAFT_1048391</name>
</gene>
<organism evidence="1 2">
    <name type="scientific">Leucogyrophana mollusca</name>
    <dbReference type="NCBI Taxonomy" id="85980"/>
    <lineage>
        <taxon>Eukaryota</taxon>
        <taxon>Fungi</taxon>
        <taxon>Dikarya</taxon>
        <taxon>Basidiomycota</taxon>
        <taxon>Agaricomycotina</taxon>
        <taxon>Agaricomycetes</taxon>
        <taxon>Agaricomycetidae</taxon>
        <taxon>Boletales</taxon>
        <taxon>Boletales incertae sedis</taxon>
        <taxon>Leucogyrophana</taxon>
    </lineage>
</organism>
<keyword evidence="2" id="KW-1185">Reference proteome</keyword>
<protein>
    <submittedName>
        <fullName evidence="1">Uncharacterized protein</fullName>
    </submittedName>
</protein>
<evidence type="ECO:0000313" key="1">
    <source>
        <dbReference type="EMBL" id="KAH7923155.1"/>
    </source>
</evidence>
<evidence type="ECO:0000313" key="2">
    <source>
        <dbReference type="Proteomes" id="UP000790709"/>
    </source>
</evidence>
<dbReference type="Proteomes" id="UP000790709">
    <property type="component" value="Unassembled WGS sequence"/>
</dbReference>
<accession>A0ACB8BBS5</accession>
<name>A0ACB8BBS5_9AGAM</name>
<proteinExistence type="predicted"/>
<dbReference type="EMBL" id="MU266461">
    <property type="protein sequence ID" value="KAH7923155.1"/>
    <property type="molecule type" value="Genomic_DNA"/>
</dbReference>
<sequence length="184" mass="20681">MTTYGMPYFLEDKTGKLTESDFVDINDRLCLRLRCTAREPTHTAYMIYNVTCASDLLKPLVALDFGPDDTLGTIAFGSGSQMAMKQYLTKLSPLGRLPSSKTRKFIGSDGQEYRWSWRSTKGQEWTCTNSSQYLVAFYTLKLSSEPEYNGSSGCMLTIDEAYPHLVAEMLASLTIMRHIAAHNL</sequence>
<comment type="caution">
    <text evidence="1">The sequence shown here is derived from an EMBL/GenBank/DDBJ whole genome shotgun (WGS) entry which is preliminary data.</text>
</comment>
<reference evidence="1" key="1">
    <citation type="journal article" date="2021" name="New Phytol.">
        <title>Evolutionary innovations through gain and loss of genes in the ectomycorrhizal Boletales.</title>
        <authorList>
            <person name="Wu G."/>
            <person name="Miyauchi S."/>
            <person name="Morin E."/>
            <person name="Kuo A."/>
            <person name="Drula E."/>
            <person name="Varga T."/>
            <person name="Kohler A."/>
            <person name="Feng B."/>
            <person name="Cao Y."/>
            <person name="Lipzen A."/>
            <person name="Daum C."/>
            <person name="Hundley H."/>
            <person name="Pangilinan J."/>
            <person name="Johnson J."/>
            <person name="Barry K."/>
            <person name="LaButti K."/>
            <person name="Ng V."/>
            <person name="Ahrendt S."/>
            <person name="Min B."/>
            <person name="Choi I.G."/>
            <person name="Park H."/>
            <person name="Plett J.M."/>
            <person name="Magnuson J."/>
            <person name="Spatafora J.W."/>
            <person name="Nagy L.G."/>
            <person name="Henrissat B."/>
            <person name="Grigoriev I.V."/>
            <person name="Yang Z.L."/>
            <person name="Xu J."/>
            <person name="Martin F.M."/>
        </authorList>
    </citation>
    <scope>NUCLEOTIDE SEQUENCE</scope>
    <source>
        <strain evidence="1">KUC20120723A-06</strain>
    </source>
</reference>